<dbReference type="InterPro" id="IPR024079">
    <property type="entry name" value="MetalloPept_cat_dom_sf"/>
</dbReference>
<dbReference type="Gene3D" id="3.40.390.10">
    <property type="entry name" value="Collagenase (Catalytic Domain)"/>
    <property type="match status" value="1"/>
</dbReference>
<evidence type="ECO:0000313" key="3">
    <source>
        <dbReference type="Proteomes" id="UP000038045"/>
    </source>
</evidence>
<evidence type="ECO:0000313" key="4">
    <source>
        <dbReference type="WBParaSite" id="PTRK_0001495500.1"/>
    </source>
</evidence>
<feature type="domain" description="DUF5648" evidence="2">
    <location>
        <begin position="288"/>
        <end position="423"/>
    </location>
</feature>
<dbReference type="GO" id="GO:0004222">
    <property type="term" value="F:metalloendopeptidase activity"/>
    <property type="evidence" value="ECO:0007669"/>
    <property type="project" value="InterPro"/>
</dbReference>
<dbReference type="InterPro" id="IPR043708">
    <property type="entry name" value="DUF5648"/>
</dbReference>
<evidence type="ECO:0000259" key="2">
    <source>
        <dbReference type="Pfam" id="PF18885"/>
    </source>
</evidence>
<dbReference type="Pfam" id="PF18885">
    <property type="entry name" value="DUF5648"/>
    <property type="match status" value="1"/>
</dbReference>
<dbReference type="GO" id="GO:0006508">
    <property type="term" value="P:proteolysis"/>
    <property type="evidence" value="ECO:0007669"/>
    <property type="project" value="InterPro"/>
</dbReference>
<sequence length="436" mass="50985">MLFIKNIFYLSILFVVCVKVYCYKKWPYGRIPYVLDQKIRKNNALKTTLYNTITDLNKQTCLKFFPKTEKDESFVEFKYYSRNPSCWNFLKYKKGSNRIAAGPSCLAPNNTTNKHIFTDCDIQYINLMYKCPKYKPTILNCSSSYTITIDQNENSSYIFNEKRKKLDFKPNFVKKISSQNKVVEKIKKGLNKQNLIGNYSILTTSTSKSNDIPSLNNFNFTSTKVILKTTTPSIREDLIKTSFLELIKDKINKKSNLNLRNMNNTCGENCNFNGYLKRVFVLYNGNFNVKDSILETDTLSLKQLQSDNYIVQNANAFIANNEDNNGCLCTIPLYRLYNSLLSDHFYTTNETEFKTARTINGYKFEKIEGYCTQYAGCGAFLPLYRFYNPIFSDHLYTTDEKEMIFYKSNPIHGYIFEKIECYLWKRESNKENCSEI</sequence>
<dbReference type="AlphaFoldDB" id="A0A0N5A0K8"/>
<proteinExistence type="predicted"/>
<accession>A0A0N5A0K8</accession>
<dbReference type="Pfam" id="PF01400">
    <property type="entry name" value="Astacin"/>
    <property type="match status" value="1"/>
</dbReference>
<organism evidence="3 4">
    <name type="scientific">Parastrongyloides trichosuri</name>
    <name type="common">Possum-specific nematode worm</name>
    <dbReference type="NCBI Taxonomy" id="131310"/>
    <lineage>
        <taxon>Eukaryota</taxon>
        <taxon>Metazoa</taxon>
        <taxon>Ecdysozoa</taxon>
        <taxon>Nematoda</taxon>
        <taxon>Chromadorea</taxon>
        <taxon>Rhabditida</taxon>
        <taxon>Tylenchina</taxon>
        <taxon>Panagrolaimomorpha</taxon>
        <taxon>Strongyloidoidea</taxon>
        <taxon>Strongyloididae</taxon>
        <taxon>Parastrongyloides</taxon>
    </lineage>
</organism>
<dbReference type="Proteomes" id="UP000038045">
    <property type="component" value="Unplaced"/>
</dbReference>
<reference evidence="4" key="1">
    <citation type="submission" date="2017-02" db="UniProtKB">
        <authorList>
            <consortium name="WormBaseParasite"/>
        </authorList>
    </citation>
    <scope>IDENTIFICATION</scope>
</reference>
<dbReference type="WBParaSite" id="PTRK_0001495500.1">
    <property type="protein sequence ID" value="PTRK_0001495500.1"/>
    <property type="gene ID" value="PTRK_0001495500"/>
</dbReference>
<dbReference type="InterPro" id="IPR001506">
    <property type="entry name" value="Peptidase_M12A"/>
</dbReference>
<evidence type="ECO:0000259" key="1">
    <source>
        <dbReference type="Pfam" id="PF01400"/>
    </source>
</evidence>
<protein>
    <submittedName>
        <fullName evidence="4">Astacin domain-containing protein</fullName>
    </submittedName>
</protein>
<feature type="domain" description="Peptidase M12A" evidence="1">
    <location>
        <begin position="25"/>
        <end position="106"/>
    </location>
</feature>
<name>A0A0N5A0K8_PARTI</name>
<keyword evidence="3" id="KW-1185">Reference proteome</keyword>